<keyword evidence="2" id="KW-1185">Reference proteome</keyword>
<accession>A0ACC2MTR8</accession>
<dbReference type="EMBL" id="CM056809">
    <property type="protein sequence ID" value="KAJ8648816.1"/>
    <property type="molecule type" value="Genomic_DNA"/>
</dbReference>
<reference evidence="1 2" key="1">
    <citation type="journal article" date="2022" name="Hortic Res">
        <title>A haplotype resolved chromosomal level avocado genome allows analysis of novel avocado genes.</title>
        <authorList>
            <person name="Nath O."/>
            <person name="Fletcher S.J."/>
            <person name="Hayward A."/>
            <person name="Shaw L.M."/>
            <person name="Masouleh A.K."/>
            <person name="Furtado A."/>
            <person name="Henry R.J."/>
            <person name="Mitter N."/>
        </authorList>
    </citation>
    <scope>NUCLEOTIDE SEQUENCE [LARGE SCALE GENOMIC DNA]</scope>
    <source>
        <strain evidence="2">cv. Hass</strain>
    </source>
</reference>
<organism evidence="1 2">
    <name type="scientific">Persea americana</name>
    <name type="common">Avocado</name>
    <dbReference type="NCBI Taxonomy" id="3435"/>
    <lineage>
        <taxon>Eukaryota</taxon>
        <taxon>Viridiplantae</taxon>
        <taxon>Streptophyta</taxon>
        <taxon>Embryophyta</taxon>
        <taxon>Tracheophyta</taxon>
        <taxon>Spermatophyta</taxon>
        <taxon>Magnoliopsida</taxon>
        <taxon>Magnoliidae</taxon>
        <taxon>Laurales</taxon>
        <taxon>Lauraceae</taxon>
        <taxon>Persea</taxon>
    </lineage>
</organism>
<comment type="caution">
    <text evidence="1">The sequence shown here is derived from an EMBL/GenBank/DDBJ whole genome shotgun (WGS) entry which is preliminary data.</text>
</comment>
<protein>
    <submittedName>
        <fullName evidence="1">Uncharacterized protein</fullName>
    </submittedName>
</protein>
<sequence>MAILASEARHILGTDDGEQIKKGFQPVLMEKEKLSSNLSSPPPLSYINSAPPNWKSSSGMDAQLGELSFFQEQLPSCFLNLNWENSMDQSVPFESALSSIVSSPAASNAAPASAERAMIRELIGRLGSISNSGEISPTSQTLGGSSNSYIGGNNNSTNTSCYSTPLNSPPKLNLSKMDHQLRGNLPISGNSIAPHPSFAPLSTDPGFAERAAKFSCFSSRNLGTLPGKFGLPEPELPYRSATRAESGKLSRVSSSQSLKAGSQMSILENKEIPLQDGIGSERKVSRLPRPSTPDNAEFSNAREEESSNSGQNTGGESVSRCPNESSGRKRKAAPKTKLNDLPSSPAVKDAKAMEDDGSNAKRCKPAEATGDDQEKPRGEVNSSGDAVEDGKKQSKENSKPPEPPKQDYIHVRARRGQATDSHSLAERVRREKISERMKFLQDLVPGCNKVTGKAVMLDEIINYVQSLQRQVEFLSMKLATINPRLDLNMETLLSKDILQSRGPLPHTVYPFDSSAATYSYGHQPQQGPLTSIVSNGSDTQCSVNPLDATLRRALSMQMPTIDGFGDASQLSSIWDDDLQSVVQMTFGQNQETAFPSQNFHGPLHNGNMKIEL</sequence>
<dbReference type="Proteomes" id="UP001234297">
    <property type="component" value="Chromosome 1"/>
</dbReference>
<evidence type="ECO:0000313" key="2">
    <source>
        <dbReference type="Proteomes" id="UP001234297"/>
    </source>
</evidence>
<proteinExistence type="predicted"/>
<evidence type="ECO:0000313" key="1">
    <source>
        <dbReference type="EMBL" id="KAJ8648816.1"/>
    </source>
</evidence>
<gene>
    <name evidence="1" type="ORF">MRB53_001839</name>
</gene>
<name>A0ACC2MTR8_PERAE</name>